<evidence type="ECO:0000313" key="1">
    <source>
        <dbReference type="EMBL" id="RHH81660.1"/>
    </source>
</evidence>
<dbReference type="Proteomes" id="UP000283512">
    <property type="component" value="Unassembled WGS sequence"/>
</dbReference>
<evidence type="ECO:0000313" key="2">
    <source>
        <dbReference type="Proteomes" id="UP000283512"/>
    </source>
</evidence>
<reference evidence="1 2" key="1">
    <citation type="submission" date="2018-08" db="EMBL/GenBank/DDBJ databases">
        <title>A genome reference for cultivated species of the human gut microbiota.</title>
        <authorList>
            <person name="Zou Y."/>
            <person name="Xue W."/>
            <person name="Luo G."/>
        </authorList>
    </citation>
    <scope>NUCLEOTIDE SEQUENCE [LARGE SCALE GENOMIC DNA]</scope>
    <source>
        <strain evidence="1 2">AM16-49B</strain>
    </source>
</reference>
<dbReference type="AlphaFoldDB" id="A0A414Y6D9"/>
<accession>A0A414Y6D9</accession>
<feature type="non-terminal residue" evidence="1">
    <location>
        <position position="1"/>
    </location>
</feature>
<comment type="caution">
    <text evidence="1">The sequence shown here is derived from an EMBL/GenBank/DDBJ whole genome shotgun (WGS) entry which is preliminary data.</text>
</comment>
<proteinExistence type="predicted"/>
<protein>
    <submittedName>
        <fullName evidence="1">Uncharacterized protein</fullName>
    </submittedName>
</protein>
<gene>
    <name evidence="1" type="ORF">DW190_23430</name>
</gene>
<sequence>GCLFQFPPCRDSVSFTGTVKETGENFFYRIYDRELFLHIMHRLRAVKREKTPAETKAVLPKCKCYE</sequence>
<dbReference type="EMBL" id="QRKD01000110">
    <property type="protein sequence ID" value="RHH81660.1"/>
    <property type="molecule type" value="Genomic_DNA"/>
</dbReference>
<name>A0A414Y6D9_9BACE</name>
<organism evidence="1 2">
    <name type="scientific">Bacteroides caccae</name>
    <dbReference type="NCBI Taxonomy" id="47678"/>
    <lineage>
        <taxon>Bacteria</taxon>
        <taxon>Pseudomonadati</taxon>
        <taxon>Bacteroidota</taxon>
        <taxon>Bacteroidia</taxon>
        <taxon>Bacteroidales</taxon>
        <taxon>Bacteroidaceae</taxon>
        <taxon>Bacteroides</taxon>
    </lineage>
</organism>